<comment type="caution">
    <text evidence="8">The sequence shown here is derived from an EMBL/GenBank/DDBJ whole genome shotgun (WGS) entry which is preliminary data.</text>
</comment>
<keyword evidence="4" id="KW-1133">Transmembrane helix</keyword>
<dbReference type="Proteomes" id="UP000593560">
    <property type="component" value="Unassembled WGS sequence"/>
</dbReference>
<dbReference type="InterPro" id="IPR032675">
    <property type="entry name" value="LRR_dom_sf"/>
</dbReference>
<dbReference type="OrthoDB" id="544346at2759"/>
<evidence type="ECO:0000256" key="4">
    <source>
        <dbReference type="ARBA" id="ARBA00022989"/>
    </source>
</evidence>
<keyword evidence="6" id="KW-0675">Receptor</keyword>
<dbReference type="InterPro" id="IPR001611">
    <property type="entry name" value="Leu-rich_rpt"/>
</dbReference>
<dbReference type="Pfam" id="PF00560">
    <property type="entry name" value="LRR_1"/>
    <property type="match status" value="2"/>
</dbReference>
<keyword evidence="3" id="KW-0732">Signal</keyword>
<dbReference type="InterPro" id="IPR046956">
    <property type="entry name" value="RLP23-like"/>
</dbReference>
<dbReference type="SUPFAM" id="SSF52058">
    <property type="entry name" value="L domain-like"/>
    <property type="match status" value="1"/>
</dbReference>
<name>A0A7J9H2D0_9ROSI</name>
<protein>
    <submittedName>
        <fullName evidence="8">Uncharacterized protein</fullName>
    </submittedName>
</protein>
<gene>
    <name evidence="8" type="ORF">Gohar_014161</name>
</gene>
<keyword evidence="7" id="KW-0325">Glycoprotein</keyword>
<keyword evidence="5" id="KW-0472">Membrane</keyword>
<accession>A0A7J9H2D0</accession>
<dbReference type="PANTHER" id="PTHR48063">
    <property type="entry name" value="LRR RECEPTOR-LIKE KINASE"/>
    <property type="match status" value="1"/>
</dbReference>
<reference evidence="8 9" key="1">
    <citation type="journal article" date="2019" name="Genome Biol. Evol.">
        <title>Insights into the evolution of the New World diploid cottons (Gossypium, subgenus Houzingenia) based on genome sequencing.</title>
        <authorList>
            <person name="Grover C.E."/>
            <person name="Arick M.A. 2nd"/>
            <person name="Thrash A."/>
            <person name="Conover J.L."/>
            <person name="Sanders W.S."/>
            <person name="Peterson D.G."/>
            <person name="Frelichowski J.E."/>
            <person name="Scheffler J.A."/>
            <person name="Scheffler B.E."/>
            <person name="Wendel J.F."/>
        </authorList>
    </citation>
    <scope>NUCLEOTIDE SEQUENCE [LARGE SCALE GENOMIC DNA]</scope>
    <source>
        <strain evidence="8">0</strain>
        <tissue evidence="8">Leaf</tissue>
    </source>
</reference>
<keyword evidence="2" id="KW-0812">Transmembrane</keyword>
<evidence type="ECO:0000256" key="3">
    <source>
        <dbReference type="ARBA" id="ARBA00022729"/>
    </source>
</evidence>
<proteinExistence type="predicted"/>
<evidence type="ECO:0000256" key="1">
    <source>
        <dbReference type="ARBA" id="ARBA00004479"/>
    </source>
</evidence>
<evidence type="ECO:0000313" key="9">
    <source>
        <dbReference type="Proteomes" id="UP000593560"/>
    </source>
</evidence>
<evidence type="ECO:0000256" key="6">
    <source>
        <dbReference type="ARBA" id="ARBA00023170"/>
    </source>
</evidence>
<dbReference type="EMBL" id="JABFAD010000007">
    <property type="protein sequence ID" value="MBA0804006.1"/>
    <property type="molecule type" value="Genomic_DNA"/>
</dbReference>
<keyword evidence="9" id="KW-1185">Reference proteome</keyword>
<comment type="subcellular location">
    <subcellularLocation>
        <location evidence="1">Membrane</location>
        <topology evidence="1">Single-pass type I membrane protein</topology>
    </subcellularLocation>
</comment>
<evidence type="ECO:0000256" key="5">
    <source>
        <dbReference type="ARBA" id="ARBA00023136"/>
    </source>
</evidence>
<evidence type="ECO:0000256" key="2">
    <source>
        <dbReference type="ARBA" id="ARBA00022692"/>
    </source>
</evidence>
<sequence>MELMESLDLSMNRLSGEIPLSFSNLNFLNHFNVSYNNLTGHIPTSTQLQSFENLSYVGNHLCGPPTAPQKIFQVLMLEIKDVK</sequence>
<dbReference type="PANTHER" id="PTHR48063:SF48">
    <property type="entry name" value="LRR RECEPTOR-LIKE SERINE_THREONINE-PROTEIN KINASE FLS2"/>
    <property type="match status" value="1"/>
</dbReference>
<evidence type="ECO:0000256" key="7">
    <source>
        <dbReference type="ARBA" id="ARBA00023180"/>
    </source>
</evidence>
<dbReference type="GO" id="GO:0016020">
    <property type="term" value="C:membrane"/>
    <property type="evidence" value="ECO:0007669"/>
    <property type="project" value="UniProtKB-SubCell"/>
</dbReference>
<dbReference type="AlphaFoldDB" id="A0A7J9H2D0"/>
<evidence type="ECO:0000313" key="8">
    <source>
        <dbReference type="EMBL" id="MBA0804006.1"/>
    </source>
</evidence>
<organism evidence="8 9">
    <name type="scientific">Gossypium harknessii</name>
    <dbReference type="NCBI Taxonomy" id="34285"/>
    <lineage>
        <taxon>Eukaryota</taxon>
        <taxon>Viridiplantae</taxon>
        <taxon>Streptophyta</taxon>
        <taxon>Embryophyta</taxon>
        <taxon>Tracheophyta</taxon>
        <taxon>Spermatophyta</taxon>
        <taxon>Magnoliopsida</taxon>
        <taxon>eudicotyledons</taxon>
        <taxon>Gunneridae</taxon>
        <taxon>Pentapetalae</taxon>
        <taxon>rosids</taxon>
        <taxon>malvids</taxon>
        <taxon>Malvales</taxon>
        <taxon>Malvaceae</taxon>
        <taxon>Malvoideae</taxon>
        <taxon>Gossypium</taxon>
    </lineage>
</organism>
<dbReference type="Gene3D" id="3.80.10.10">
    <property type="entry name" value="Ribonuclease Inhibitor"/>
    <property type="match status" value="1"/>
</dbReference>